<evidence type="ECO:0000313" key="1">
    <source>
        <dbReference type="EMBL" id="KAI6092936.1"/>
    </source>
</evidence>
<reference evidence="1 2" key="1">
    <citation type="journal article" date="2022" name="New Phytol.">
        <title>Ecological generalism drives hyperdiversity of secondary metabolite gene clusters in xylarialean endophytes.</title>
        <authorList>
            <person name="Franco M.E.E."/>
            <person name="Wisecaver J.H."/>
            <person name="Arnold A.E."/>
            <person name="Ju Y.M."/>
            <person name="Slot J.C."/>
            <person name="Ahrendt S."/>
            <person name="Moore L.P."/>
            <person name="Eastman K.E."/>
            <person name="Scott K."/>
            <person name="Konkel Z."/>
            <person name="Mondo S.J."/>
            <person name="Kuo A."/>
            <person name="Hayes R.D."/>
            <person name="Haridas S."/>
            <person name="Andreopoulos B."/>
            <person name="Riley R."/>
            <person name="LaButti K."/>
            <person name="Pangilinan J."/>
            <person name="Lipzen A."/>
            <person name="Amirebrahimi M."/>
            <person name="Yan J."/>
            <person name="Adam C."/>
            <person name="Keymanesh K."/>
            <person name="Ng V."/>
            <person name="Louie K."/>
            <person name="Northen T."/>
            <person name="Drula E."/>
            <person name="Henrissat B."/>
            <person name="Hsieh H.M."/>
            <person name="Youens-Clark K."/>
            <person name="Lutzoni F."/>
            <person name="Miadlikowska J."/>
            <person name="Eastwood D.C."/>
            <person name="Hamelin R.C."/>
            <person name="Grigoriev I.V."/>
            <person name="U'Ren J.M."/>
        </authorList>
    </citation>
    <scope>NUCLEOTIDE SEQUENCE [LARGE SCALE GENOMIC DNA]</scope>
    <source>
        <strain evidence="1 2">ER1909</strain>
    </source>
</reference>
<protein>
    <submittedName>
        <fullName evidence="1">Uncharacterized protein</fullName>
    </submittedName>
</protein>
<accession>A0ACC0DJK1</accession>
<comment type="caution">
    <text evidence="1">The sequence shown here is derived from an EMBL/GenBank/DDBJ whole genome shotgun (WGS) entry which is preliminary data.</text>
</comment>
<sequence>MAKNTKTYTVTNTDLVGGTTMTQVMTDGGINIHSIRVAFHSSDLLIDPILASTLAPATSKSAAAASTSIPTTAAMPKSSLSATPTASSAGDLSMEATAGIGVGVGIGISFCFPASYGWYGNGITLNGKQWKAREKLICRP</sequence>
<evidence type="ECO:0000313" key="2">
    <source>
        <dbReference type="Proteomes" id="UP001497680"/>
    </source>
</evidence>
<proteinExistence type="predicted"/>
<keyword evidence="2" id="KW-1185">Reference proteome</keyword>
<dbReference type="EMBL" id="MU394282">
    <property type="protein sequence ID" value="KAI6092936.1"/>
    <property type="molecule type" value="Genomic_DNA"/>
</dbReference>
<gene>
    <name evidence="1" type="ORF">F4821DRAFT_277966</name>
</gene>
<dbReference type="Proteomes" id="UP001497680">
    <property type="component" value="Unassembled WGS sequence"/>
</dbReference>
<organism evidence="1 2">
    <name type="scientific">Hypoxylon rubiginosum</name>
    <dbReference type="NCBI Taxonomy" id="110542"/>
    <lineage>
        <taxon>Eukaryota</taxon>
        <taxon>Fungi</taxon>
        <taxon>Dikarya</taxon>
        <taxon>Ascomycota</taxon>
        <taxon>Pezizomycotina</taxon>
        <taxon>Sordariomycetes</taxon>
        <taxon>Xylariomycetidae</taxon>
        <taxon>Xylariales</taxon>
        <taxon>Hypoxylaceae</taxon>
        <taxon>Hypoxylon</taxon>
    </lineage>
</organism>
<name>A0ACC0DJK1_9PEZI</name>